<reference evidence="2" key="1">
    <citation type="journal article" date="2019" name="Curr. Biol.">
        <title>Genome Sequence of Striga asiatica Provides Insight into the Evolution of Plant Parasitism.</title>
        <authorList>
            <person name="Yoshida S."/>
            <person name="Kim S."/>
            <person name="Wafula E.K."/>
            <person name="Tanskanen J."/>
            <person name="Kim Y.M."/>
            <person name="Honaas L."/>
            <person name="Yang Z."/>
            <person name="Spallek T."/>
            <person name="Conn C.E."/>
            <person name="Ichihashi Y."/>
            <person name="Cheong K."/>
            <person name="Cui S."/>
            <person name="Der J.P."/>
            <person name="Gundlach H."/>
            <person name="Jiao Y."/>
            <person name="Hori C."/>
            <person name="Ishida J.K."/>
            <person name="Kasahara H."/>
            <person name="Kiba T."/>
            <person name="Kim M.S."/>
            <person name="Koo N."/>
            <person name="Laohavisit A."/>
            <person name="Lee Y.H."/>
            <person name="Lumba S."/>
            <person name="McCourt P."/>
            <person name="Mortimer J.C."/>
            <person name="Mutuku J.M."/>
            <person name="Nomura T."/>
            <person name="Sasaki-Sekimoto Y."/>
            <person name="Seto Y."/>
            <person name="Wang Y."/>
            <person name="Wakatake T."/>
            <person name="Sakakibara H."/>
            <person name="Demura T."/>
            <person name="Yamaguchi S."/>
            <person name="Yoneyama K."/>
            <person name="Manabe R.I."/>
            <person name="Nelson D.C."/>
            <person name="Schulman A.H."/>
            <person name="Timko M.P."/>
            <person name="dePamphilis C.W."/>
            <person name="Choi D."/>
            <person name="Shirasu K."/>
        </authorList>
    </citation>
    <scope>NUCLEOTIDE SEQUENCE [LARGE SCALE GENOMIC DNA]</scope>
    <source>
        <strain evidence="2">cv. UVA1</strain>
    </source>
</reference>
<dbReference type="PANTHER" id="PTHR37734:SF1">
    <property type="entry name" value="LARGE RIBOSOMAL RNA SUBUNIT ACCUMULATION PROTEIN YCED HOMOLOG 2, CHLOROPLASTIC"/>
    <property type="match status" value="1"/>
</dbReference>
<sequence length="123" mass="14376">MLKPLFSVLGVSVPVREREMAKWFSSSPNINCEFQVKNKIINHMLTPRASSAKRNQLPMVPKKKSQRRRLITISTSQGRWDSKWECNYVFSLHQLQLHDLVDDDIHKDTDVFINLSLEKVIQL</sequence>
<comment type="caution">
    <text evidence="1">The sequence shown here is derived from an EMBL/GenBank/DDBJ whole genome shotgun (WGS) entry which is preliminary data.</text>
</comment>
<dbReference type="PANTHER" id="PTHR37734">
    <property type="entry name" value="LARGE RIBOSOMAL RNA SUBUNIT ACCUMULATION PROTEIN YCED HOMOLOG 2, CHLOROPLASTIC"/>
    <property type="match status" value="1"/>
</dbReference>
<accession>A0A5A7RG50</accession>
<keyword evidence="2" id="KW-1185">Reference proteome</keyword>
<organism evidence="1 2">
    <name type="scientific">Striga asiatica</name>
    <name type="common">Asiatic witchweed</name>
    <name type="synonym">Buchnera asiatica</name>
    <dbReference type="NCBI Taxonomy" id="4170"/>
    <lineage>
        <taxon>Eukaryota</taxon>
        <taxon>Viridiplantae</taxon>
        <taxon>Streptophyta</taxon>
        <taxon>Embryophyta</taxon>
        <taxon>Tracheophyta</taxon>
        <taxon>Spermatophyta</taxon>
        <taxon>Magnoliopsida</taxon>
        <taxon>eudicotyledons</taxon>
        <taxon>Gunneridae</taxon>
        <taxon>Pentapetalae</taxon>
        <taxon>asterids</taxon>
        <taxon>lamiids</taxon>
        <taxon>Lamiales</taxon>
        <taxon>Orobanchaceae</taxon>
        <taxon>Buchnereae</taxon>
        <taxon>Striga</taxon>
    </lineage>
</organism>
<protein>
    <submittedName>
        <fullName evidence="1">Coatomer</fullName>
    </submittedName>
</protein>
<dbReference type="Proteomes" id="UP000325081">
    <property type="component" value="Unassembled WGS sequence"/>
</dbReference>
<dbReference type="AlphaFoldDB" id="A0A5A7RG50"/>
<dbReference type="EMBL" id="BKCP01012514">
    <property type="protein sequence ID" value="GER56131.1"/>
    <property type="molecule type" value="Genomic_DNA"/>
</dbReference>
<dbReference type="OrthoDB" id="1912778at2759"/>
<evidence type="ECO:0000313" key="1">
    <source>
        <dbReference type="EMBL" id="GER56131.1"/>
    </source>
</evidence>
<dbReference type="InterPro" id="IPR044985">
    <property type="entry name" value="YceD_plant"/>
</dbReference>
<name>A0A5A7RG50_STRAF</name>
<gene>
    <name evidence="1" type="ORF">STAS_33846</name>
</gene>
<proteinExistence type="predicted"/>
<evidence type="ECO:0000313" key="2">
    <source>
        <dbReference type="Proteomes" id="UP000325081"/>
    </source>
</evidence>